<organism evidence="2 3">
    <name type="scientific">Collybiopsis confluens</name>
    <dbReference type="NCBI Taxonomy" id="2823264"/>
    <lineage>
        <taxon>Eukaryota</taxon>
        <taxon>Fungi</taxon>
        <taxon>Dikarya</taxon>
        <taxon>Basidiomycota</taxon>
        <taxon>Agaricomycotina</taxon>
        <taxon>Agaricomycetes</taxon>
        <taxon>Agaricomycetidae</taxon>
        <taxon>Agaricales</taxon>
        <taxon>Marasmiineae</taxon>
        <taxon>Omphalotaceae</taxon>
        <taxon>Collybiopsis</taxon>
    </lineage>
</organism>
<gene>
    <name evidence="2" type="ORF">D9757_010726</name>
</gene>
<reference evidence="2 3" key="1">
    <citation type="journal article" date="2020" name="ISME J.">
        <title>Uncovering the hidden diversity of litter-decomposition mechanisms in mushroom-forming fungi.</title>
        <authorList>
            <person name="Floudas D."/>
            <person name="Bentzer J."/>
            <person name="Ahren D."/>
            <person name="Johansson T."/>
            <person name="Persson P."/>
            <person name="Tunlid A."/>
        </authorList>
    </citation>
    <scope>NUCLEOTIDE SEQUENCE [LARGE SCALE GENOMIC DNA]</scope>
    <source>
        <strain evidence="2 3">CBS 406.79</strain>
    </source>
</reference>
<sequence length="170" mass="18944">MLLTNFATLAFGCIVSTTWATPLGTPNTISARMKLNDLKPLDDIPSKDRIRVIWSMPYEQQPDHQTPCGSLSEDFITAAVLSAAHKGYLGSALVSYSHSLQFPWGPSCPPYTVVKSGNKEKRQIKFSVEQGPKVLVKEARMIDLESTAYFTVVDEKGKETLLTFKFNHDF</sequence>
<keyword evidence="3" id="KW-1185">Reference proteome</keyword>
<keyword evidence="1" id="KW-0732">Signal</keyword>
<evidence type="ECO:0000256" key="1">
    <source>
        <dbReference type="SAM" id="SignalP"/>
    </source>
</evidence>
<dbReference type="EMBL" id="JAACJN010000103">
    <property type="protein sequence ID" value="KAF5374053.1"/>
    <property type="molecule type" value="Genomic_DNA"/>
</dbReference>
<protein>
    <submittedName>
        <fullName evidence="2">Uncharacterized protein</fullName>
    </submittedName>
</protein>
<comment type="caution">
    <text evidence="2">The sequence shown here is derived from an EMBL/GenBank/DDBJ whole genome shotgun (WGS) entry which is preliminary data.</text>
</comment>
<dbReference type="Proteomes" id="UP000518752">
    <property type="component" value="Unassembled WGS sequence"/>
</dbReference>
<feature type="signal peptide" evidence="1">
    <location>
        <begin position="1"/>
        <end position="20"/>
    </location>
</feature>
<feature type="chain" id="PRO_5034575942" evidence="1">
    <location>
        <begin position="21"/>
        <end position="170"/>
    </location>
</feature>
<name>A0A8H5GZR1_9AGAR</name>
<dbReference type="AlphaFoldDB" id="A0A8H5GZR1"/>
<evidence type="ECO:0000313" key="3">
    <source>
        <dbReference type="Proteomes" id="UP000518752"/>
    </source>
</evidence>
<dbReference type="OrthoDB" id="10540201at2759"/>
<proteinExistence type="predicted"/>
<evidence type="ECO:0000313" key="2">
    <source>
        <dbReference type="EMBL" id="KAF5374053.1"/>
    </source>
</evidence>
<accession>A0A8H5GZR1</accession>